<dbReference type="PANTHER" id="PTHR22893">
    <property type="entry name" value="NADH OXIDOREDUCTASE-RELATED"/>
    <property type="match status" value="1"/>
</dbReference>
<dbReference type="SUPFAM" id="SSF51395">
    <property type="entry name" value="FMN-linked oxidoreductases"/>
    <property type="match status" value="1"/>
</dbReference>
<comment type="cofactor">
    <cofactor evidence="1">
        <name>FMN</name>
        <dbReference type="ChEBI" id="CHEBI:58210"/>
    </cofactor>
</comment>
<gene>
    <name evidence="6" type="ORF">MOPEL_099_00750</name>
</gene>
<dbReference type="AlphaFoldDB" id="H5UU67"/>
<reference evidence="6 7" key="1">
    <citation type="submission" date="2012-02" db="EMBL/GenBank/DDBJ databases">
        <title>Whole genome shotgun sequence of Mobilicoccus pelagius NBRC 104925.</title>
        <authorList>
            <person name="Yoshida Y."/>
            <person name="Hosoyama A."/>
            <person name="Tsuchikane K."/>
            <person name="Katsumata H."/>
            <person name="Yamazaki S."/>
            <person name="Fujita N."/>
        </authorList>
    </citation>
    <scope>NUCLEOTIDE SEQUENCE [LARGE SCALE GENOMIC DNA]</scope>
    <source>
        <strain evidence="6 7">NBRC 104925</strain>
    </source>
</reference>
<proteinExistence type="inferred from homology"/>
<dbReference type="Gene3D" id="3.20.20.70">
    <property type="entry name" value="Aldolase class I"/>
    <property type="match status" value="1"/>
</dbReference>
<evidence type="ECO:0000313" key="7">
    <source>
        <dbReference type="Proteomes" id="UP000004367"/>
    </source>
</evidence>
<dbReference type="PANTHER" id="PTHR22893:SF91">
    <property type="entry name" value="NADPH DEHYDROGENASE 2-RELATED"/>
    <property type="match status" value="1"/>
</dbReference>
<dbReference type="EMBL" id="BAFE01000076">
    <property type="protein sequence ID" value="GAB49275.1"/>
    <property type="molecule type" value="Genomic_DNA"/>
</dbReference>
<dbReference type="CDD" id="cd02933">
    <property type="entry name" value="OYE_like_FMN"/>
    <property type="match status" value="1"/>
</dbReference>
<comment type="similarity">
    <text evidence="2">Belongs to the NADH:flavin oxidoreductase/NADH oxidase family.</text>
</comment>
<dbReference type="STRING" id="1089455.MOPEL_099_00750"/>
<keyword evidence="7" id="KW-1185">Reference proteome</keyword>
<feature type="region of interest" description="Disordered" evidence="4">
    <location>
        <begin position="329"/>
        <end position="364"/>
    </location>
</feature>
<organism evidence="6 7">
    <name type="scientific">Mobilicoccus pelagius NBRC 104925</name>
    <dbReference type="NCBI Taxonomy" id="1089455"/>
    <lineage>
        <taxon>Bacteria</taxon>
        <taxon>Bacillati</taxon>
        <taxon>Actinomycetota</taxon>
        <taxon>Actinomycetes</taxon>
        <taxon>Micrococcales</taxon>
        <taxon>Dermatophilaceae</taxon>
        <taxon>Mobilicoccus</taxon>
    </lineage>
</organism>
<feature type="domain" description="NADH:flavin oxidoreductase/NADH oxidase N-terminal" evidence="5">
    <location>
        <begin position="4"/>
        <end position="334"/>
    </location>
</feature>
<evidence type="ECO:0000313" key="6">
    <source>
        <dbReference type="EMBL" id="GAB49275.1"/>
    </source>
</evidence>
<evidence type="ECO:0000256" key="3">
    <source>
        <dbReference type="ARBA" id="ARBA00023002"/>
    </source>
</evidence>
<evidence type="ECO:0000256" key="4">
    <source>
        <dbReference type="SAM" id="MobiDB-lite"/>
    </source>
</evidence>
<evidence type="ECO:0000256" key="1">
    <source>
        <dbReference type="ARBA" id="ARBA00001917"/>
    </source>
</evidence>
<dbReference type="GO" id="GO:0016628">
    <property type="term" value="F:oxidoreductase activity, acting on the CH-CH group of donors, NAD or NADP as acceptor"/>
    <property type="evidence" value="ECO:0007669"/>
    <property type="project" value="UniProtKB-ARBA"/>
</dbReference>
<sequence length="364" mass="38501">MPTLFDPIRIGRMDLPNRIVMAPLTRNRTPGDHAPTELNATYYAQRASAGLVVSEGSQPSAVGQGYLDTPGVHSPAQVEGWRRVADAVHARGGHMFVQLMHAGRVAHPDNKDGLESVAPSAVALQGEVVTAEGRKPYPTPRALETDEVPGVVAEFVEASRNVVEAGLDGVEIHSANGYLLHEFLAPSTNHRTDAYGGSAAARATLTIDVVTAVAEAIGADRVGVRISPAHDVQDVIEDDPQATRETYETLVDAIAPLGLAYLSILADPAADLTQDLRRRFGGPVILNSGFQQVTTKENAEAILENGLADAVAVGRPLLANPDLVERWRTGAPLNEPDPSTFYGGGAEGYTDYPTLDEGDAPADA</sequence>
<accession>H5UU67</accession>
<dbReference type="GO" id="GO:0005829">
    <property type="term" value="C:cytosol"/>
    <property type="evidence" value="ECO:0007669"/>
    <property type="project" value="UniProtKB-ARBA"/>
</dbReference>
<dbReference type="InterPro" id="IPR045247">
    <property type="entry name" value="Oye-like"/>
</dbReference>
<evidence type="ECO:0000259" key="5">
    <source>
        <dbReference type="Pfam" id="PF00724"/>
    </source>
</evidence>
<dbReference type="InterPro" id="IPR013785">
    <property type="entry name" value="Aldolase_TIM"/>
</dbReference>
<dbReference type="Pfam" id="PF00724">
    <property type="entry name" value="Oxidored_FMN"/>
    <property type="match status" value="1"/>
</dbReference>
<protein>
    <submittedName>
        <fullName evidence="6">Putative oxidoreductase</fullName>
    </submittedName>
</protein>
<dbReference type="eggNOG" id="COG1902">
    <property type="taxonomic scope" value="Bacteria"/>
</dbReference>
<dbReference type="GO" id="GO:0010181">
    <property type="term" value="F:FMN binding"/>
    <property type="evidence" value="ECO:0007669"/>
    <property type="project" value="InterPro"/>
</dbReference>
<dbReference type="Proteomes" id="UP000004367">
    <property type="component" value="Unassembled WGS sequence"/>
</dbReference>
<evidence type="ECO:0000256" key="2">
    <source>
        <dbReference type="ARBA" id="ARBA00005979"/>
    </source>
</evidence>
<name>H5UU67_9MICO</name>
<dbReference type="OrthoDB" id="3169239at2"/>
<keyword evidence="3" id="KW-0560">Oxidoreductase</keyword>
<feature type="compositionally biased region" description="Acidic residues" evidence="4">
    <location>
        <begin position="354"/>
        <end position="364"/>
    </location>
</feature>
<dbReference type="FunFam" id="3.20.20.70:FF:000059">
    <property type="entry name" value="N-ethylmaleimide reductase, FMN-linked"/>
    <property type="match status" value="1"/>
</dbReference>
<dbReference type="RefSeq" id="WP_009760545.1">
    <property type="nucleotide sequence ID" value="NZ_BAFE01000076.1"/>
</dbReference>
<dbReference type="InterPro" id="IPR001155">
    <property type="entry name" value="OxRdtase_FMN_N"/>
</dbReference>
<comment type="caution">
    <text evidence="6">The sequence shown here is derived from an EMBL/GenBank/DDBJ whole genome shotgun (WGS) entry which is preliminary data.</text>
</comment>